<keyword evidence="9" id="KW-1185">Reference proteome</keyword>
<evidence type="ECO:0000256" key="3">
    <source>
        <dbReference type="ARBA" id="ARBA00022630"/>
    </source>
</evidence>
<dbReference type="Pfam" id="PF01266">
    <property type="entry name" value="DAO"/>
    <property type="match status" value="1"/>
</dbReference>
<evidence type="ECO:0000313" key="9">
    <source>
        <dbReference type="Proteomes" id="UP000236333"/>
    </source>
</evidence>
<protein>
    <submittedName>
        <fullName evidence="8">Monomeric sarcosine oxidase</fullName>
    </submittedName>
</protein>
<feature type="non-terminal residue" evidence="8">
    <location>
        <position position="1"/>
    </location>
</feature>
<evidence type="ECO:0000313" key="8">
    <source>
        <dbReference type="EMBL" id="PNG99158.1"/>
    </source>
</evidence>
<dbReference type="GO" id="GO:0050660">
    <property type="term" value="F:flavin adenine dinucleotide binding"/>
    <property type="evidence" value="ECO:0007669"/>
    <property type="project" value="InterPro"/>
</dbReference>
<evidence type="ECO:0000256" key="4">
    <source>
        <dbReference type="ARBA" id="ARBA00022827"/>
    </source>
</evidence>
<comment type="similarity">
    <text evidence="2">Belongs to the MSOX/MTOX family.</text>
</comment>
<dbReference type="OrthoDB" id="424974at2759"/>
<dbReference type="PANTHER" id="PTHR10961">
    <property type="entry name" value="PEROXISOMAL SARCOSINE OXIDASE"/>
    <property type="match status" value="1"/>
</dbReference>
<sequence length="207" mass="21570">GYVERAQRLGAHVFSGETVTSWRAEGASPGAPVTLTTADTGGGGGGGGRTLTAAAVVMAAGPWMGQMVPELQELCVPERQVVGWFEIEGASRKHFAPDRFPVFVLEEEAAEGVAGGGAAYYGFPEHGEAPGFKIGLYRHLREQLHGAAALAAVRRTADAADEAALRAGAAAYFPAAGSGRLLSASACFFTNTPDGHFLVDRHPRHPQ</sequence>
<dbReference type="PANTHER" id="PTHR10961:SF7">
    <property type="entry name" value="FAD DEPENDENT OXIDOREDUCTASE DOMAIN-CONTAINING PROTEIN"/>
    <property type="match status" value="1"/>
</dbReference>
<evidence type="ECO:0000256" key="6">
    <source>
        <dbReference type="SAM" id="MobiDB-lite"/>
    </source>
</evidence>
<reference evidence="8 9" key="1">
    <citation type="journal article" date="2017" name="Mol. Biol. Evol.">
        <title>The 4-celled Tetrabaena socialis nuclear genome reveals the essential components for genetic control of cell number at the origin of multicellularity in the volvocine lineage.</title>
        <authorList>
            <person name="Featherston J."/>
            <person name="Arakaki Y."/>
            <person name="Hanschen E.R."/>
            <person name="Ferris P.J."/>
            <person name="Michod R.E."/>
            <person name="Olson B.J.S.C."/>
            <person name="Nozaki H."/>
            <person name="Durand P.M."/>
        </authorList>
    </citation>
    <scope>NUCLEOTIDE SEQUENCE [LARGE SCALE GENOMIC DNA]</scope>
    <source>
        <strain evidence="8 9">NIES-571</strain>
    </source>
</reference>
<dbReference type="Proteomes" id="UP000236333">
    <property type="component" value="Unassembled WGS sequence"/>
</dbReference>
<evidence type="ECO:0000256" key="1">
    <source>
        <dbReference type="ARBA" id="ARBA00001974"/>
    </source>
</evidence>
<keyword evidence="3" id="KW-0285">Flavoprotein</keyword>
<organism evidence="8 9">
    <name type="scientific">Tetrabaena socialis</name>
    <dbReference type="NCBI Taxonomy" id="47790"/>
    <lineage>
        <taxon>Eukaryota</taxon>
        <taxon>Viridiplantae</taxon>
        <taxon>Chlorophyta</taxon>
        <taxon>core chlorophytes</taxon>
        <taxon>Chlorophyceae</taxon>
        <taxon>CS clade</taxon>
        <taxon>Chlamydomonadales</taxon>
        <taxon>Tetrabaenaceae</taxon>
        <taxon>Tetrabaena</taxon>
    </lineage>
</organism>
<dbReference type="Gene3D" id="3.50.50.60">
    <property type="entry name" value="FAD/NAD(P)-binding domain"/>
    <property type="match status" value="1"/>
</dbReference>
<evidence type="ECO:0000256" key="5">
    <source>
        <dbReference type="ARBA" id="ARBA00023002"/>
    </source>
</evidence>
<keyword evidence="4" id="KW-0274">FAD</keyword>
<dbReference type="SUPFAM" id="SSF51905">
    <property type="entry name" value="FAD/NAD(P)-binding domain"/>
    <property type="match status" value="1"/>
</dbReference>
<accession>A0A2J7ZFX4</accession>
<comment type="cofactor">
    <cofactor evidence="1">
        <name>FAD</name>
        <dbReference type="ChEBI" id="CHEBI:57692"/>
    </cofactor>
</comment>
<dbReference type="InterPro" id="IPR036188">
    <property type="entry name" value="FAD/NAD-bd_sf"/>
</dbReference>
<feature type="region of interest" description="Disordered" evidence="6">
    <location>
        <begin position="23"/>
        <end position="46"/>
    </location>
</feature>
<proteinExistence type="inferred from homology"/>
<dbReference type="InterPro" id="IPR045170">
    <property type="entry name" value="MTOX"/>
</dbReference>
<feature type="non-terminal residue" evidence="8">
    <location>
        <position position="207"/>
    </location>
</feature>
<dbReference type="GO" id="GO:0008115">
    <property type="term" value="F:sarcosine oxidase activity"/>
    <property type="evidence" value="ECO:0007669"/>
    <property type="project" value="TreeGrafter"/>
</dbReference>
<dbReference type="AlphaFoldDB" id="A0A2J7ZFX4"/>
<evidence type="ECO:0000256" key="2">
    <source>
        <dbReference type="ARBA" id="ARBA00010989"/>
    </source>
</evidence>
<evidence type="ECO:0000259" key="7">
    <source>
        <dbReference type="Pfam" id="PF01266"/>
    </source>
</evidence>
<name>A0A2J7ZFX4_9CHLO</name>
<dbReference type="InterPro" id="IPR006076">
    <property type="entry name" value="FAD-dep_OxRdtase"/>
</dbReference>
<comment type="caution">
    <text evidence="8">The sequence shown here is derived from an EMBL/GenBank/DDBJ whole genome shotgun (WGS) entry which is preliminary data.</text>
</comment>
<feature type="domain" description="FAD dependent oxidoreductase" evidence="7">
    <location>
        <begin position="1"/>
        <end position="204"/>
    </location>
</feature>
<dbReference type="Gene3D" id="3.30.9.10">
    <property type="entry name" value="D-Amino Acid Oxidase, subunit A, domain 2"/>
    <property type="match status" value="1"/>
</dbReference>
<keyword evidence="5" id="KW-0560">Oxidoreductase</keyword>
<gene>
    <name evidence="8" type="ORF">TSOC_015070</name>
</gene>
<dbReference type="EMBL" id="PGGS01003887">
    <property type="protein sequence ID" value="PNG99158.1"/>
    <property type="molecule type" value="Genomic_DNA"/>
</dbReference>
<dbReference type="SUPFAM" id="SSF54373">
    <property type="entry name" value="FAD-linked reductases, C-terminal domain"/>
    <property type="match status" value="1"/>
</dbReference>